<dbReference type="PANTHER" id="PTHR13743">
    <property type="entry name" value="BEIGE/BEACH-RELATED"/>
    <property type="match status" value="1"/>
</dbReference>
<dbReference type="InterPro" id="IPR023362">
    <property type="entry name" value="PH-BEACH_dom"/>
</dbReference>
<keyword evidence="6" id="KW-1185">Reference proteome</keyword>
<evidence type="ECO:0008006" key="7">
    <source>
        <dbReference type="Google" id="ProtNLM"/>
    </source>
</evidence>
<dbReference type="PROSITE" id="PS50197">
    <property type="entry name" value="BEACH"/>
    <property type="match status" value="1"/>
</dbReference>
<dbReference type="GeneID" id="94834588"/>
<dbReference type="Pfam" id="PF02138">
    <property type="entry name" value="Beach"/>
    <property type="match status" value="1"/>
</dbReference>
<evidence type="ECO:0000313" key="5">
    <source>
        <dbReference type="EMBL" id="OHT12267.1"/>
    </source>
</evidence>
<dbReference type="VEuPathDB" id="TrichDB:TRFO_17943"/>
<dbReference type="EMBL" id="MLAK01000567">
    <property type="protein sequence ID" value="OHT12267.1"/>
    <property type="molecule type" value="Genomic_DNA"/>
</dbReference>
<dbReference type="InterPro" id="IPR015943">
    <property type="entry name" value="WD40/YVTN_repeat-like_dom_sf"/>
</dbReference>
<dbReference type="InterPro" id="IPR050865">
    <property type="entry name" value="BEACH_Domain"/>
</dbReference>
<dbReference type="SMART" id="SM01026">
    <property type="entry name" value="Beach"/>
    <property type="match status" value="1"/>
</dbReference>
<dbReference type="InterPro" id="IPR000409">
    <property type="entry name" value="BEACH_dom"/>
</dbReference>
<gene>
    <name evidence="5" type="ORF">TRFO_17943</name>
</gene>
<dbReference type="RefSeq" id="XP_068365403.1">
    <property type="nucleotide sequence ID" value="XM_068499884.1"/>
</dbReference>
<evidence type="ECO:0000259" key="4">
    <source>
        <dbReference type="PROSITE" id="PS51783"/>
    </source>
</evidence>
<evidence type="ECO:0000256" key="2">
    <source>
        <dbReference type="SAM" id="Phobius"/>
    </source>
</evidence>
<dbReference type="PROSITE" id="PS51783">
    <property type="entry name" value="PH_BEACH"/>
    <property type="match status" value="1"/>
</dbReference>
<name>A0A1J4KM21_9EUKA</name>
<dbReference type="Proteomes" id="UP000179807">
    <property type="component" value="Unassembled WGS sequence"/>
</dbReference>
<keyword evidence="2" id="KW-1133">Transmembrane helix</keyword>
<dbReference type="SUPFAM" id="SSF81837">
    <property type="entry name" value="BEACH domain"/>
    <property type="match status" value="1"/>
</dbReference>
<dbReference type="Gene3D" id="2.130.10.10">
    <property type="entry name" value="YVTN repeat-like/Quinoprotein amine dehydrogenase"/>
    <property type="match status" value="1"/>
</dbReference>
<dbReference type="Gene3D" id="1.10.1540.10">
    <property type="entry name" value="BEACH domain"/>
    <property type="match status" value="1"/>
</dbReference>
<dbReference type="CDD" id="cd06071">
    <property type="entry name" value="Beach"/>
    <property type="match status" value="1"/>
</dbReference>
<feature type="transmembrane region" description="Helical" evidence="2">
    <location>
        <begin position="522"/>
        <end position="541"/>
    </location>
</feature>
<feature type="coiled-coil region" evidence="1">
    <location>
        <begin position="1718"/>
        <end position="1746"/>
    </location>
</feature>
<proteinExistence type="predicted"/>
<dbReference type="InterPro" id="IPR036322">
    <property type="entry name" value="WD40_repeat_dom_sf"/>
</dbReference>
<organism evidence="5 6">
    <name type="scientific">Tritrichomonas foetus</name>
    <dbReference type="NCBI Taxonomy" id="1144522"/>
    <lineage>
        <taxon>Eukaryota</taxon>
        <taxon>Metamonada</taxon>
        <taxon>Parabasalia</taxon>
        <taxon>Tritrichomonadida</taxon>
        <taxon>Tritrichomonadidae</taxon>
        <taxon>Tritrichomonas</taxon>
    </lineage>
</organism>
<dbReference type="SUPFAM" id="SSF50978">
    <property type="entry name" value="WD40 repeat-like"/>
    <property type="match status" value="1"/>
</dbReference>
<reference evidence="5" key="1">
    <citation type="submission" date="2016-10" db="EMBL/GenBank/DDBJ databases">
        <authorList>
            <person name="Benchimol M."/>
            <person name="Almeida L.G."/>
            <person name="Vasconcelos A.T."/>
            <person name="Perreira-Neves A."/>
            <person name="Rosa I.A."/>
            <person name="Tasca T."/>
            <person name="Bogo M.R."/>
            <person name="de Souza W."/>
        </authorList>
    </citation>
    <scope>NUCLEOTIDE SEQUENCE [LARGE SCALE GENOMIC DNA]</scope>
    <source>
        <strain evidence="5">K</strain>
    </source>
</reference>
<keyword evidence="2" id="KW-0472">Membrane</keyword>
<evidence type="ECO:0000313" key="6">
    <source>
        <dbReference type="Proteomes" id="UP000179807"/>
    </source>
</evidence>
<accession>A0A1J4KM21</accession>
<keyword evidence="2" id="KW-0812">Transmembrane</keyword>
<comment type="caution">
    <text evidence="5">The sequence shown here is derived from an EMBL/GenBank/DDBJ whole genome shotgun (WGS) entry which is preliminary data.</text>
</comment>
<feature type="domain" description="BEACH" evidence="3">
    <location>
        <begin position="1865"/>
        <end position="2154"/>
    </location>
</feature>
<evidence type="ECO:0000256" key="1">
    <source>
        <dbReference type="SAM" id="Coils"/>
    </source>
</evidence>
<sequence length="2482" mass="287309">MDNLQFLTLLTQLKPKPKEIAKTNDSKAFHSIFKKLNFPKVTESDLNKIRERISHNEQIGQVIVTSFKEIDFNPKVTYSCFESLFKDHKFNDEEATHYLIHACFSWLFFTPFDHKKSAIEIILESAAILKNLTPIIPATSLFRYIINHVTLLFENFDITKLIPSQRVYFTHPGSEDAVVFNQIFNLFISKTEPNAKVIGNHSKLFFKFFSGLFVHIPSLVTPAVSTTLFNHYAGFLNRFHPDVFNFFRCVLPFSKVETLFPFFSSVFKHYELKIETDDPVFSLCHCNKDSVVEIKLPTNPQFSYQLNTNLPLTYESVIDEPELPPIETSLPKKFTRMVNALVMCSKTTEIQMLVIQQYISLIQSKTESLYFYDHIFAMSTVLLSFEQSNLTTKILEIIFSSILFDPKHTILTCRESFHDILSTRKVVYHLMFRNFHNGFPIFINLFLPYPHLMSELFLFMSKNVEKIDINSITNPNFINDLQKVAMNYSTAMFDGYDNLHEIKSFLEIFVIFLSRILYSKEIISFLFASDAFISVFFSFIFEPFLRKYILSTFKAMIINYKIEIPEQATVHIISIFESYKHGETEDEYILMHDVLYLINSFISARAEMMDCFIGILESICFMMYHFKLYPISEKLLLQSIDFYRLYDNIQFDSVKCFSFIHSIQTLYGDEPSEQVYKGLISLMTHDTNTINQQFVSVLILSAFANSSRGVQFLTFVYELCKVSPQNTFIIHEGRFDIRLLELMNEKKTEKADDFLSIGLKLIEKMASMVSSTPVVKQYIGLLCPIKTKFISTYHLDFLKTLQSIVKQKTLSPTGALPLAKSSSYISVNEIKPPYLQKGFEMTFWLFTESPENSVNLASLQTKDRYGLSVFIKHNHLIVKTTTVKNKSITYSFDIKITPYAWFFISVNLVRKNDTLIISGYFNDTKLQTFSGNLDSWQFVKCDIGLNSEETGYQLGSFGIFTIPNETSLYSHGPNISHASSSLVYISTELINEILNLKCESTYSITADLIGPNIIQRITFTDALIKLCTVEALLPLYAQLDLPYLDNNIVPHTTPILITKIINSTLSISDEIQKQFSKSKGIAIIGSLLNSLERSDYLTYELYMEFYEMFHFATIRNLRAQIFAHLLMSFKLWSRATPSEGAKVARHWEQVLFKEFLKASIKIFSFEHILYSLTKYFPHSSDSNISSIRQSIIKILLFMTTTEFFTENDFNALIGSCIQPKDILTNSQHICDLISLIQMIIMTPNNPLSKIPDVWKTFAALQILLNSTDEKVIIFTIDLFALLHETTLFNVITFEQHINVMLSLFATNFSNEFFNQIIDKAAKNPGFFPLTFFIAYIKESVHSIIISTLKPKSDIVKNIESLFWYFACLFKYDNQFGDFLIDFLIKCSIVPLKTIIVVIDVVGSILGNVEKTDSVKYRFLKKFSELIEAQEYKDSATFFEVTLQLLLYRKTGYLSLPKEPLIELYDVEFPKKKVIDFVEMTKKRTMIKYLQEVEEKQVNFVFGFDVDINENKIKHQNIAQFVINLVVATNASSFYNPAAILCYIINDKDKFSFFINSTQVAPEIIERLQNTHKKLDSNNWYMIIEKQFQKINEDYSSFIKKYLKMFGSVFTEIEENTRKLFSASASDLASKTAHKIDIFHEAQENFKHETLKKWFHIWNRMTFDRSPWEAARKEQSCRHYKRDCFLCWNMFPSKLKLNFNFDDHRLASLMQETGDLPTAQKILNEEKEKQEREKQENEEKAPALLQMSDEIIKSDEAKLGVNDIPIESYEAKCYKLEKEKECTFSIYYNKITLHFKDCSHAQTIEASQVSMILMRGILHRPRGLEIFLQNGPSILIIFGRNEKNVFDILRTISQTKGWTNVQIQTTPHKKFFKTLGIYEQWINGQISNFQYLLALNKYSGRSFNDPSMYPIFPWIIADNRSEILDLKKPETFRDLSKPVGALDPERLEKIQKRPNPSDSFVREHYLYPSGYSSLLFVYLFLIRMEPFTSLHIKAQSGKFDHAPRQFLSIIKAWEMVNENIQDFRELVPEFFFDNSFLNNVNNFNFGKFEGVPIGDVELPVWAKGNSIEFVYMNRKALESKYVSQNLNKWIDLIWGVKQKGKCAVEANNTFIPYLYESVWDDELINQPGKAEGAEAYLQTCGQIPPQLFFSEHDQKKPQEFLVVLKETEFLNTGIDNICYTNLVESDRTKRKIKLNCVNTRGNVFSITVSFPENQPTFVSSKQWRPSFQVSELNMIKQISGDALAVGTSIGNIEIVNNKLPESVSFFKHLGKITSIAADERYLVTGGSDTATNIFSADDSSYNIKYFFPTFRDEVCCCAVNSHFDLVVSGTHDSSLFFCSPTHKIVTKIIDLNGRIPRKILITDGWGFVVVYESDMEKGTECQCIEVYTVNGDFITSRQLSYSIQQWTCWQTNDGFDYLLMISKNGLIFTCEAYYLDIHKAVSDRILLKPLSLSYSYQFGTIVVNLNDGSIQMVPFRYHQRKEF</sequence>
<protein>
    <recommendedName>
        <fullName evidence="7">Beige/BEACH domain containing protein</fullName>
    </recommendedName>
</protein>
<dbReference type="InterPro" id="IPR036372">
    <property type="entry name" value="BEACH_dom_sf"/>
</dbReference>
<dbReference type="SUPFAM" id="SSF50729">
    <property type="entry name" value="PH domain-like"/>
    <property type="match status" value="1"/>
</dbReference>
<evidence type="ECO:0000259" key="3">
    <source>
        <dbReference type="PROSITE" id="PS50197"/>
    </source>
</evidence>
<keyword evidence="1" id="KW-0175">Coiled coil</keyword>
<dbReference type="OrthoDB" id="26681at2759"/>
<feature type="domain" description="BEACH-type PH" evidence="4">
    <location>
        <begin position="1737"/>
        <end position="1852"/>
    </location>
</feature>
<dbReference type="PANTHER" id="PTHR13743:SF161">
    <property type="entry name" value="BEIGE_BEACH DOMAIN CONTAINING PROTEIN"/>
    <property type="match status" value="1"/>
</dbReference>